<keyword evidence="1" id="KW-0472">Membrane</keyword>
<name>A0ABD1X7Z3_9LAMI</name>
<dbReference type="PANTHER" id="PTHR31970:SF0">
    <property type="entry name" value="MOLYBDATE TRANSPORTER 1"/>
    <property type="match status" value="1"/>
</dbReference>
<feature type="transmembrane region" description="Helical" evidence="1">
    <location>
        <begin position="272"/>
        <end position="292"/>
    </location>
</feature>
<reference evidence="3" key="1">
    <citation type="submission" date="2024-07" db="EMBL/GenBank/DDBJ databases">
        <title>Two chromosome-level genome assemblies of Korean endemic species Abeliophyllum distichum and Forsythia ovata (Oleaceae).</title>
        <authorList>
            <person name="Jang H."/>
        </authorList>
    </citation>
    <scope>NUCLEOTIDE SEQUENCE [LARGE SCALE GENOMIC DNA]</scope>
</reference>
<proteinExistence type="predicted"/>
<dbReference type="EMBL" id="JBFOLJ010000001">
    <property type="protein sequence ID" value="KAL2557901.1"/>
    <property type="molecule type" value="Genomic_DNA"/>
</dbReference>
<evidence type="ECO:0000313" key="3">
    <source>
        <dbReference type="Proteomes" id="UP001604277"/>
    </source>
</evidence>
<comment type="caution">
    <text evidence="2">The sequence shown here is derived from an EMBL/GenBank/DDBJ whole genome shotgun (WGS) entry which is preliminary data.</text>
</comment>
<feature type="transmembrane region" description="Helical" evidence="1">
    <location>
        <begin position="298"/>
        <end position="317"/>
    </location>
</feature>
<dbReference type="AlphaFoldDB" id="A0ABD1X7Z3"/>
<keyword evidence="1" id="KW-0812">Transmembrane</keyword>
<dbReference type="PANTHER" id="PTHR31970">
    <property type="match status" value="1"/>
</dbReference>
<protein>
    <submittedName>
        <fullName evidence="2">Sulfate transporter</fullName>
    </submittedName>
</protein>
<keyword evidence="3" id="KW-1185">Reference proteome</keyword>
<dbReference type="InterPro" id="IPR031563">
    <property type="entry name" value="MOT1/MOT2"/>
</dbReference>
<evidence type="ECO:0000256" key="1">
    <source>
        <dbReference type="SAM" id="Phobius"/>
    </source>
</evidence>
<dbReference type="Proteomes" id="UP001604277">
    <property type="component" value="Unassembled WGS sequence"/>
</dbReference>
<accession>A0ABD1X7Z3</accession>
<keyword evidence="1" id="KW-1133">Transmembrane helix</keyword>
<evidence type="ECO:0000313" key="2">
    <source>
        <dbReference type="EMBL" id="KAL2557901.1"/>
    </source>
</evidence>
<organism evidence="2 3">
    <name type="scientific">Forsythia ovata</name>
    <dbReference type="NCBI Taxonomy" id="205694"/>
    <lineage>
        <taxon>Eukaryota</taxon>
        <taxon>Viridiplantae</taxon>
        <taxon>Streptophyta</taxon>
        <taxon>Embryophyta</taxon>
        <taxon>Tracheophyta</taxon>
        <taxon>Spermatophyta</taxon>
        <taxon>Magnoliopsida</taxon>
        <taxon>eudicotyledons</taxon>
        <taxon>Gunneridae</taxon>
        <taxon>Pentapetalae</taxon>
        <taxon>asterids</taxon>
        <taxon>lamiids</taxon>
        <taxon>Lamiales</taxon>
        <taxon>Oleaceae</taxon>
        <taxon>Forsythieae</taxon>
        <taxon>Forsythia</taxon>
    </lineage>
</organism>
<dbReference type="Pfam" id="PF16983">
    <property type="entry name" value="MFS_MOT1"/>
    <property type="match status" value="1"/>
</dbReference>
<gene>
    <name evidence="2" type="ORF">Fot_02640</name>
</gene>
<sequence length="342" mass="37940">MPEDLRYKQIEQVENYIAKIEENESASEMLKIIVGVEEVAEVSSLVLVISLGPFFSEANCSVLVQQEYKMYMEKDVVYMRCFQQDSVHELGIGIIRVLKRLKERFERHHFVIIQDQALDVATNCQVDTLQLQGKICTIYCKMGELTEAKVSRSVICADKRTAEKWIGKMARWKMQNKKTCFSSLSAGLPQAHPVFLVVTELVKTSLLKIINVLVGEPSAGKTTIVEGLTRKIIRGKVPIDLVNVKLINATPCCHGAGRLVGQYKFGGRSGGCVALLGVAKLVLGLVLGSYLVKILDQFPVGVLGVLLLFAGIALAMCSRDINSKEEICLFARCFTCWLKCST</sequence>